<organism evidence="25 26">
    <name type="scientific">Sediminicurvatus halobius</name>
    <dbReference type="NCBI Taxonomy" id="2182432"/>
    <lineage>
        <taxon>Bacteria</taxon>
        <taxon>Pseudomonadati</taxon>
        <taxon>Pseudomonadota</taxon>
        <taxon>Gammaproteobacteria</taxon>
        <taxon>Chromatiales</taxon>
        <taxon>Ectothiorhodospiraceae</taxon>
        <taxon>Sediminicurvatus</taxon>
    </lineage>
</organism>
<dbReference type="FunFam" id="3.40.1190.10:FF:000004">
    <property type="entry name" value="Dihydrofolate synthase/folylpolyglutamate synthase"/>
    <property type="match status" value="1"/>
</dbReference>
<gene>
    <name evidence="25" type="ORF">DEM34_17820</name>
</gene>
<comment type="function">
    <text evidence="2">Functions in two distinct reactions of the de novo folate biosynthetic pathway. Catalyzes the addition of a glutamate residue to dihydropteroate (7,8-dihydropteroate or H2Pte) to form dihydrofolate (7,8-dihydrofolate monoglutamate or H2Pte-Glu). Also catalyzes successive additions of L-glutamate to tetrahydrofolate or 10-formyltetrahydrofolate or 5,10-methylenetetrahydrofolate, leading to folylpolyglutamate derivatives.</text>
</comment>
<protein>
    <recommendedName>
        <fullName evidence="9">Dihydrofolate synthase/folylpolyglutamate synthase</fullName>
        <ecNumber evidence="7">6.3.2.12</ecNumber>
        <ecNumber evidence="8">6.3.2.17</ecNumber>
    </recommendedName>
    <alternativeName>
        <fullName evidence="18">Folylpoly-gamma-glutamate synthetase-dihydrofolate synthetase</fullName>
    </alternativeName>
    <alternativeName>
        <fullName evidence="16">Folylpolyglutamate synthetase</fullName>
    </alternativeName>
    <alternativeName>
        <fullName evidence="17">Tetrahydrofolylpolyglutamate synthase</fullName>
    </alternativeName>
</protein>
<evidence type="ECO:0000256" key="8">
    <source>
        <dbReference type="ARBA" id="ARBA00013025"/>
    </source>
</evidence>
<dbReference type="GO" id="GO:0005524">
    <property type="term" value="F:ATP binding"/>
    <property type="evidence" value="ECO:0007669"/>
    <property type="project" value="UniProtKB-KW"/>
</dbReference>
<comment type="subunit">
    <text evidence="6">Monomer.</text>
</comment>
<evidence type="ECO:0000256" key="19">
    <source>
        <dbReference type="ARBA" id="ARBA00047493"/>
    </source>
</evidence>
<keyword evidence="14" id="KW-0460">Magnesium</keyword>
<dbReference type="AlphaFoldDB" id="A0A2U2MWC3"/>
<sequence>MNRASLGEWLRWLEGVHPRAIDLGCERVAEVAQRLGLLPAPVPVITVAGTNGKGSVVACLEALYRTAGRRPGAYTSPHLLAYNERIRIAGEPADDTSIIRAFEAIDAARGEITLTYFEFATLAAAWCFREAGCDLWLLEVGLGGRLDATNAFDADVAVITSIDLDHMEWLGPDRESIAREKLGVARRGRPVVCADPAPPESLVQGAAALNAPLLALGEAFRYSAGPAAWDWTGEGEQLRGLPRPPWMPDAALANAAAAVAVVRLTDPRLRLTGHSVRGGIAAARLAGRLQAVPAAGGGQWLLDVAHNPGAMRLLAAAIAERRGGGRVRAAFGLMRRKPLGELVGLLAPVVDEWFALALPDDDGWSTAEIGAAVAEAGGRLIGEGGPDGAVAALDPITAPDDLTLGVGSFRVVEALLRAGVGGGVPAGTQFQV</sequence>
<evidence type="ECO:0000256" key="16">
    <source>
        <dbReference type="ARBA" id="ARBA00030048"/>
    </source>
</evidence>
<dbReference type="Pfam" id="PF08245">
    <property type="entry name" value="Mur_ligase_M"/>
    <property type="match status" value="1"/>
</dbReference>
<dbReference type="SUPFAM" id="SSF53244">
    <property type="entry name" value="MurD-like peptide ligases, peptide-binding domain"/>
    <property type="match status" value="1"/>
</dbReference>
<comment type="catalytic activity">
    <reaction evidence="21">
        <text>(6R)-5,10-methylenetetrahydrofolyl-(gamma-L-Glu)(n) + L-glutamate + ATP = (6R)-5,10-methylenetetrahydrofolyl-(gamma-L-Glu)(n+1) + ADP + phosphate + H(+)</text>
        <dbReference type="Rhea" id="RHEA:51912"/>
        <dbReference type="Rhea" id="RHEA-COMP:13257"/>
        <dbReference type="Rhea" id="RHEA-COMP:13258"/>
        <dbReference type="ChEBI" id="CHEBI:15378"/>
        <dbReference type="ChEBI" id="CHEBI:29985"/>
        <dbReference type="ChEBI" id="CHEBI:30616"/>
        <dbReference type="ChEBI" id="CHEBI:43474"/>
        <dbReference type="ChEBI" id="CHEBI:136572"/>
        <dbReference type="ChEBI" id="CHEBI:456216"/>
        <dbReference type="EC" id="6.3.2.17"/>
    </reaction>
</comment>
<dbReference type="Pfam" id="PF02875">
    <property type="entry name" value="Mur_ligase_C"/>
    <property type="match status" value="1"/>
</dbReference>
<evidence type="ECO:0000256" key="9">
    <source>
        <dbReference type="ARBA" id="ARBA00019357"/>
    </source>
</evidence>
<dbReference type="InterPro" id="IPR036565">
    <property type="entry name" value="Mur-like_cat_sf"/>
</dbReference>
<comment type="similarity">
    <text evidence="5">Belongs to the folylpolyglutamate synthase family.</text>
</comment>
<dbReference type="PANTHER" id="PTHR11136:SF0">
    <property type="entry name" value="DIHYDROFOLATE SYNTHETASE-RELATED"/>
    <property type="match status" value="1"/>
</dbReference>
<dbReference type="GO" id="GO:0046656">
    <property type="term" value="P:folic acid biosynthetic process"/>
    <property type="evidence" value="ECO:0007669"/>
    <property type="project" value="UniProtKB-KW"/>
</dbReference>
<keyword evidence="11" id="KW-0479">Metal-binding</keyword>
<dbReference type="EC" id="6.3.2.17" evidence="8"/>
<keyword evidence="13" id="KW-0067">ATP-binding</keyword>
<keyword evidence="10" id="KW-0436">Ligase</keyword>
<dbReference type="EC" id="6.3.2.12" evidence="7"/>
<evidence type="ECO:0000256" key="6">
    <source>
        <dbReference type="ARBA" id="ARBA00011245"/>
    </source>
</evidence>
<evidence type="ECO:0000256" key="14">
    <source>
        <dbReference type="ARBA" id="ARBA00022842"/>
    </source>
</evidence>
<dbReference type="InterPro" id="IPR036615">
    <property type="entry name" value="Mur_ligase_C_dom_sf"/>
</dbReference>
<dbReference type="EMBL" id="QFFI01000046">
    <property type="protein sequence ID" value="PWG61168.1"/>
    <property type="molecule type" value="Genomic_DNA"/>
</dbReference>
<keyword evidence="12" id="KW-0547">Nucleotide-binding</keyword>
<feature type="domain" description="Mur ligase central" evidence="24">
    <location>
        <begin position="47"/>
        <end position="182"/>
    </location>
</feature>
<dbReference type="InterPro" id="IPR001645">
    <property type="entry name" value="Folylpolyglutamate_synth"/>
</dbReference>
<feature type="domain" description="Mur ligase C-terminal" evidence="23">
    <location>
        <begin position="287"/>
        <end position="408"/>
    </location>
</feature>
<evidence type="ECO:0000256" key="20">
    <source>
        <dbReference type="ARBA" id="ARBA00047808"/>
    </source>
</evidence>
<evidence type="ECO:0000256" key="7">
    <source>
        <dbReference type="ARBA" id="ARBA00013023"/>
    </source>
</evidence>
<evidence type="ECO:0000256" key="18">
    <source>
        <dbReference type="ARBA" id="ARBA00032510"/>
    </source>
</evidence>
<evidence type="ECO:0000256" key="15">
    <source>
        <dbReference type="ARBA" id="ARBA00022909"/>
    </source>
</evidence>
<dbReference type="RefSeq" id="WP_109680181.1">
    <property type="nucleotide sequence ID" value="NZ_CP086615.1"/>
</dbReference>
<evidence type="ECO:0000256" key="2">
    <source>
        <dbReference type="ARBA" id="ARBA00002714"/>
    </source>
</evidence>
<accession>A0A2U2MWC3</accession>
<evidence type="ECO:0000259" key="23">
    <source>
        <dbReference type="Pfam" id="PF02875"/>
    </source>
</evidence>
<evidence type="ECO:0000256" key="12">
    <source>
        <dbReference type="ARBA" id="ARBA00022741"/>
    </source>
</evidence>
<keyword evidence="26" id="KW-1185">Reference proteome</keyword>
<evidence type="ECO:0000313" key="26">
    <source>
        <dbReference type="Proteomes" id="UP000245474"/>
    </source>
</evidence>
<dbReference type="Proteomes" id="UP000245474">
    <property type="component" value="Unassembled WGS sequence"/>
</dbReference>
<evidence type="ECO:0000259" key="24">
    <source>
        <dbReference type="Pfam" id="PF08245"/>
    </source>
</evidence>
<evidence type="ECO:0000256" key="4">
    <source>
        <dbReference type="ARBA" id="ARBA00005150"/>
    </source>
</evidence>
<dbReference type="UniPathway" id="UPA00077">
    <property type="reaction ID" value="UER00157"/>
</dbReference>
<name>A0A2U2MWC3_9GAMM</name>
<dbReference type="InterPro" id="IPR004101">
    <property type="entry name" value="Mur_ligase_C"/>
</dbReference>
<dbReference type="OrthoDB" id="9809356at2"/>
<dbReference type="GO" id="GO:0005737">
    <property type="term" value="C:cytoplasm"/>
    <property type="evidence" value="ECO:0007669"/>
    <property type="project" value="TreeGrafter"/>
</dbReference>
<comment type="catalytic activity">
    <reaction evidence="20">
        <text>10-formyltetrahydrofolyl-(gamma-L-Glu)(n) + L-glutamate + ATP = 10-formyltetrahydrofolyl-(gamma-L-Glu)(n+1) + ADP + phosphate + H(+)</text>
        <dbReference type="Rhea" id="RHEA:51904"/>
        <dbReference type="Rhea" id="RHEA-COMP:13088"/>
        <dbReference type="Rhea" id="RHEA-COMP:14300"/>
        <dbReference type="ChEBI" id="CHEBI:15378"/>
        <dbReference type="ChEBI" id="CHEBI:29985"/>
        <dbReference type="ChEBI" id="CHEBI:30616"/>
        <dbReference type="ChEBI" id="CHEBI:43474"/>
        <dbReference type="ChEBI" id="CHEBI:134413"/>
        <dbReference type="ChEBI" id="CHEBI:456216"/>
        <dbReference type="EC" id="6.3.2.17"/>
    </reaction>
</comment>
<evidence type="ECO:0000256" key="22">
    <source>
        <dbReference type="ARBA" id="ARBA00049161"/>
    </source>
</evidence>
<comment type="catalytic activity">
    <reaction evidence="19">
        <text>(6S)-5,6,7,8-tetrahydrofolyl-(gamma-L-Glu)(n) + L-glutamate + ATP = (6S)-5,6,7,8-tetrahydrofolyl-(gamma-L-Glu)(n+1) + ADP + phosphate + H(+)</text>
        <dbReference type="Rhea" id="RHEA:10580"/>
        <dbReference type="Rhea" id="RHEA-COMP:14738"/>
        <dbReference type="Rhea" id="RHEA-COMP:14740"/>
        <dbReference type="ChEBI" id="CHEBI:15378"/>
        <dbReference type="ChEBI" id="CHEBI:29985"/>
        <dbReference type="ChEBI" id="CHEBI:30616"/>
        <dbReference type="ChEBI" id="CHEBI:43474"/>
        <dbReference type="ChEBI" id="CHEBI:141005"/>
        <dbReference type="ChEBI" id="CHEBI:456216"/>
        <dbReference type="EC" id="6.3.2.17"/>
    </reaction>
</comment>
<dbReference type="InterPro" id="IPR013221">
    <property type="entry name" value="Mur_ligase_cen"/>
</dbReference>
<dbReference type="NCBIfam" id="TIGR01499">
    <property type="entry name" value="folC"/>
    <property type="match status" value="1"/>
</dbReference>
<comment type="cofactor">
    <cofactor evidence="1">
        <name>Mg(2+)</name>
        <dbReference type="ChEBI" id="CHEBI:18420"/>
    </cofactor>
</comment>
<evidence type="ECO:0000256" key="11">
    <source>
        <dbReference type="ARBA" id="ARBA00022723"/>
    </source>
</evidence>
<dbReference type="PANTHER" id="PTHR11136">
    <property type="entry name" value="FOLYLPOLYGLUTAMATE SYNTHASE-RELATED"/>
    <property type="match status" value="1"/>
</dbReference>
<evidence type="ECO:0000256" key="21">
    <source>
        <dbReference type="ARBA" id="ARBA00049035"/>
    </source>
</evidence>
<evidence type="ECO:0000256" key="5">
    <source>
        <dbReference type="ARBA" id="ARBA00008276"/>
    </source>
</evidence>
<dbReference type="GO" id="GO:0004326">
    <property type="term" value="F:tetrahydrofolylpolyglutamate synthase activity"/>
    <property type="evidence" value="ECO:0007669"/>
    <property type="project" value="UniProtKB-EC"/>
</dbReference>
<dbReference type="GO" id="GO:0008841">
    <property type="term" value="F:dihydrofolate synthase activity"/>
    <property type="evidence" value="ECO:0007669"/>
    <property type="project" value="UniProtKB-EC"/>
</dbReference>
<dbReference type="SUPFAM" id="SSF53623">
    <property type="entry name" value="MurD-like peptide ligases, catalytic domain"/>
    <property type="match status" value="1"/>
</dbReference>
<comment type="pathway">
    <text evidence="4">Cofactor biosynthesis; tetrahydrofolylpolyglutamate biosynthesis.</text>
</comment>
<evidence type="ECO:0000256" key="3">
    <source>
        <dbReference type="ARBA" id="ARBA00004799"/>
    </source>
</evidence>
<evidence type="ECO:0000256" key="13">
    <source>
        <dbReference type="ARBA" id="ARBA00022840"/>
    </source>
</evidence>
<comment type="pathway">
    <text evidence="3">Cofactor biosynthesis; tetrahydrofolate biosynthesis; 7,8-dihydrofolate from 2-amino-4-hydroxy-6-hydroxymethyl-7,8-dihydropteridine diphosphate and 4-aminobenzoate: step 2/2.</text>
</comment>
<comment type="caution">
    <text evidence="25">The sequence shown here is derived from an EMBL/GenBank/DDBJ whole genome shotgun (WGS) entry which is preliminary data.</text>
</comment>
<keyword evidence="15" id="KW-0289">Folate biosynthesis</keyword>
<proteinExistence type="inferred from homology"/>
<evidence type="ECO:0000256" key="1">
    <source>
        <dbReference type="ARBA" id="ARBA00001946"/>
    </source>
</evidence>
<dbReference type="GO" id="GO:0046654">
    <property type="term" value="P:tetrahydrofolate biosynthetic process"/>
    <property type="evidence" value="ECO:0007669"/>
    <property type="project" value="UniProtKB-UniPathway"/>
</dbReference>
<evidence type="ECO:0000313" key="25">
    <source>
        <dbReference type="EMBL" id="PWG61168.1"/>
    </source>
</evidence>
<comment type="catalytic activity">
    <reaction evidence="22">
        <text>7,8-dihydropteroate + L-glutamate + ATP = 7,8-dihydrofolate + ADP + phosphate + H(+)</text>
        <dbReference type="Rhea" id="RHEA:23584"/>
        <dbReference type="ChEBI" id="CHEBI:15378"/>
        <dbReference type="ChEBI" id="CHEBI:17839"/>
        <dbReference type="ChEBI" id="CHEBI:29985"/>
        <dbReference type="ChEBI" id="CHEBI:30616"/>
        <dbReference type="ChEBI" id="CHEBI:43474"/>
        <dbReference type="ChEBI" id="CHEBI:57451"/>
        <dbReference type="ChEBI" id="CHEBI:456216"/>
        <dbReference type="EC" id="6.3.2.12"/>
    </reaction>
</comment>
<dbReference type="Gene3D" id="3.40.1190.10">
    <property type="entry name" value="Mur-like, catalytic domain"/>
    <property type="match status" value="1"/>
</dbReference>
<evidence type="ECO:0000256" key="10">
    <source>
        <dbReference type="ARBA" id="ARBA00022598"/>
    </source>
</evidence>
<dbReference type="Gene3D" id="3.90.190.20">
    <property type="entry name" value="Mur ligase, C-terminal domain"/>
    <property type="match status" value="1"/>
</dbReference>
<dbReference type="GO" id="GO:0046872">
    <property type="term" value="F:metal ion binding"/>
    <property type="evidence" value="ECO:0007669"/>
    <property type="project" value="UniProtKB-KW"/>
</dbReference>
<evidence type="ECO:0000256" key="17">
    <source>
        <dbReference type="ARBA" id="ARBA00030592"/>
    </source>
</evidence>
<reference evidence="25 26" key="1">
    <citation type="submission" date="2018-05" db="EMBL/GenBank/DDBJ databases">
        <title>Spiribacter halobius sp. nov., a moderately halophilic bacterium isolated from marine solar saltern.</title>
        <authorList>
            <person name="Zheng W.-S."/>
            <person name="Lu D.-C."/>
            <person name="Du Z.-J."/>
        </authorList>
    </citation>
    <scope>NUCLEOTIDE SEQUENCE [LARGE SCALE GENOMIC DNA]</scope>
    <source>
        <strain evidence="25 26">E85</strain>
    </source>
</reference>